<name>A0A4C1U4L6_EUMVA</name>
<gene>
    <name evidence="1" type="ORF">EVAR_84321_1</name>
</gene>
<proteinExistence type="predicted"/>
<reference evidence="1 2" key="1">
    <citation type="journal article" date="2019" name="Commun. Biol.">
        <title>The bagworm genome reveals a unique fibroin gene that provides high tensile strength.</title>
        <authorList>
            <person name="Kono N."/>
            <person name="Nakamura H."/>
            <person name="Ohtoshi R."/>
            <person name="Tomita M."/>
            <person name="Numata K."/>
            <person name="Arakawa K."/>
        </authorList>
    </citation>
    <scope>NUCLEOTIDE SEQUENCE [LARGE SCALE GENOMIC DNA]</scope>
</reference>
<comment type="caution">
    <text evidence="1">The sequence shown here is derived from an EMBL/GenBank/DDBJ whole genome shotgun (WGS) entry which is preliminary data.</text>
</comment>
<evidence type="ECO:0000313" key="1">
    <source>
        <dbReference type="EMBL" id="GBP21198.1"/>
    </source>
</evidence>
<protein>
    <submittedName>
        <fullName evidence="1">Uncharacterized protein</fullName>
    </submittedName>
</protein>
<dbReference type="AlphaFoldDB" id="A0A4C1U4L6"/>
<keyword evidence="2" id="KW-1185">Reference proteome</keyword>
<dbReference type="Proteomes" id="UP000299102">
    <property type="component" value="Unassembled WGS sequence"/>
</dbReference>
<evidence type="ECO:0000313" key="2">
    <source>
        <dbReference type="Proteomes" id="UP000299102"/>
    </source>
</evidence>
<sequence length="144" mass="16212">MKNLSSHVEEKQNKKTKTVTDWNRKEFGQYHAWKVVYSKVWIAAMRVTSSGSVAFRAVLRRVLSAITSSNIRGSCDSKTGKCDRTYVFSFALVGSMEKTVMHLLEAKGKQAGNDPTRLCCLGEICFLRPSDEQTFINVVARDRA</sequence>
<dbReference type="EMBL" id="BGZK01000126">
    <property type="protein sequence ID" value="GBP21198.1"/>
    <property type="molecule type" value="Genomic_DNA"/>
</dbReference>
<accession>A0A4C1U4L6</accession>
<organism evidence="1 2">
    <name type="scientific">Eumeta variegata</name>
    <name type="common">Bagworm moth</name>
    <name type="synonym">Eumeta japonica</name>
    <dbReference type="NCBI Taxonomy" id="151549"/>
    <lineage>
        <taxon>Eukaryota</taxon>
        <taxon>Metazoa</taxon>
        <taxon>Ecdysozoa</taxon>
        <taxon>Arthropoda</taxon>
        <taxon>Hexapoda</taxon>
        <taxon>Insecta</taxon>
        <taxon>Pterygota</taxon>
        <taxon>Neoptera</taxon>
        <taxon>Endopterygota</taxon>
        <taxon>Lepidoptera</taxon>
        <taxon>Glossata</taxon>
        <taxon>Ditrysia</taxon>
        <taxon>Tineoidea</taxon>
        <taxon>Psychidae</taxon>
        <taxon>Oiketicinae</taxon>
        <taxon>Eumeta</taxon>
    </lineage>
</organism>